<evidence type="ECO:0000256" key="2">
    <source>
        <dbReference type="SAM" id="Coils"/>
    </source>
</evidence>
<dbReference type="Gene3D" id="1.20.850.10">
    <property type="entry name" value="Hydroxylamine Oxidoreductase, Chain A, domain 2"/>
    <property type="match status" value="1"/>
</dbReference>
<keyword evidence="2" id="KW-0175">Coiled coil</keyword>
<evidence type="ECO:0000313" key="3">
    <source>
        <dbReference type="EMBL" id="VAX13899.1"/>
    </source>
</evidence>
<dbReference type="AlphaFoldDB" id="A0A3B1B6P3"/>
<dbReference type="Pfam" id="PF13447">
    <property type="entry name" value="Multi-haem_cyto"/>
    <property type="match status" value="1"/>
</dbReference>
<organism evidence="3">
    <name type="scientific">hydrothermal vent metagenome</name>
    <dbReference type="NCBI Taxonomy" id="652676"/>
    <lineage>
        <taxon>unclassified sequences</taxon>
        <taxon>metagenomes</taxon>
        <taxon>ecological metagenomes</taxon>
    </lineage>
</organism>
<gene>
    <name evidence="3" type="ORF">MNBD_GAMMA24-375</name>
</gene>
<dbReference type="InterPro" id="IPR051829">
    <property type="entry name" value="Multiheme_Cytochr_ET"/>
</dbReference>
<evidence type="ECO:0000256" key="1">
    <source>
        <dbReference type="ARBA" id="ARBA00022729"/>
    </source>
</evidence>
<reference evidence="3" key="1">
    <citation type="submission" date="2018-06" db="EMBL/GenBank/DDBJ databases">
        <authorList>
            <person name="Zhirakovskaya E."/>
        </authorList>
    </citation>
    <scope>NUCLEOTIDE SEQUENCE</scope>
</reference>
<dbReference type="GO" id="GO:0016491">
    <property type="term" value="F:oxidoreductase activity"/>
    <property type="evidence" value="ECO:0007669"/>
    <property type="project" value="TreeGrafter"/>
</dbReference>
<proteinExistence type="predicted"/>
<keyword evidence="1" id="KW-0732">Signal</keyword>
<dbReference type="PANTHER" id="PTHR35038:SF5">
    <property type="entry name" value="CYTOCHROME C-TYPE PROTEIN NRFB"/>
    <property type="match status" value="1"/>
</dbReference>
<dbReference type="SUPFAM" id="SSF48695">
    <property type="entry name" value="Multiheme cytochromes"/>
    <property type="match status" value="1"/>
</dbReference>
<dbReference type="InterPro" id="IPR036280">
    <property type="entry name" value="Multihaem_cyt_sf"/>
</dbReference>
<accession>A0A3B1B6P3</accession>
<protein>
    <submittedName>
        <fullName evidence="3">Uncharacterized protein</fullName>
    </submittedName>
</protein>
<dbReference type="PANTHER" id="PTHR35038">
    <property type="entry name" value="DISSIMILATORY SULFITE REDUCTASE SIRA"/>
    <property type="match status" value="1"/>
</dbReference>
<sequence length="299" mass="33716">MPGSVTRDKGRGTRNLRMLVFGWLLFLVASSVTAAGIAPDGSFDNMNCIGCHEKRDNELVKAWRVSAHGKDKSVADCVACHGNSHDGATVKARQDETCIACHGGQKNPVVHSYANSKHGLILKLERKTWNWTRPLAQANYRTPGCAYCHMHAAEHNVSAMVRNADLLQKDSKEMESIKDATRQVCQDCHAPRYISRLFDNGEKMLEIARMKVREARDLLSQARKQYTREELKPAEERYQEMRSVHLKNVYLGIAHQSPDYQWWYGQPALDGDLLRIKGAISELIRIKNASLAQQTQCAQ</sequence>
<feature type="coiled-coil region" evidence="2">
    <location>
        <begin position="205"/>
        <end position="232"/>
    </location>
</feature>
<name>A0A3B1B6P3_9ZZZZ</name>
<dbReference type="EMBL" id="UOFZ01000145">
    <property type="protein sequence ID" value="VAX13899.1"/>
    <property type="molecule type" value="Genomic_DNA"/>
</dbReference>